<keyword evidence="3" id="KW-1003">Cell membrane</keyword>
<evidence type="ECO:0000256" key="3">
    <source>
        <dbReference type="ARBA" id="ARBA00022475"/>
    </source>
</evidence>
<name>A0A1I1ZDJ7_9BACI</name>
<dbReference type="SUPFAM" id="SSF103473">
    <property type="entry name" value="MFS general substrate transporter"/>
    <property type="match status" value="1"/>
</dbReference>
<dbReference type="CDD" id="cd06173">
    <property type="entry name" value="MFS_MefA_like"/>
    <property type="match status" value="1"/>
</dbReference>
<keyword evidence="4 7" id="KW-0812">Transmembrane</keyword>
<keyword evidence="6 7" id="KW-0472">Membrane</keyword>
<proteinExistence type="predicted"/>
<dbReference type="InterPro" id="IPR036259">
    <property type="entry name" value="MFS_trans_sf"/>
</dbReference>
<dbReference type="GO" id="GO:0022857">
    <property type="term" value="F:transmembrane transporter activity"/>
    <property type="evidence" value="ECO:0007669"/>
    <property type="project" value="InterPro"/>
</dbReference>
<feature type="transmembrane region" description="Helical" evidence="7">
    <location>
        <begin position="368"/>
        <end position="388"/>
    </location>
</feature>
<dbReference type="PROSITE" id="PS50850">
    <property type="entry name" value="MFS"/>
    <property type="match status" value="1"/>
</dbReference>
<feature type="transmembrane region" description="Helical" evidence="7">
    <location>
        <begin position="245"/>
        <end position="266"/>
    </location>
</feature>
<evidence type="ECO:0000259" key="8">
    <source>
        <dbReference type="PROSITE" id="PS50850"/>
    </source>
</evidence>
<dbReference type="GO" id="GO:0005886">
    <property type="term" value="C:plasma membrane"/>
    <property type="evidence" value="ECO:0007669"/>
    <property type="project" value="UniProtKB-SubCell"/>
</dbReference>
<dbReference type="STRING" id="640948.SAMN05216238_11259"/>
<feature type="transmembrane region" description="Helical" evidence="7">
    <location>
        <begin position="169"/>
        <end position="189"/>
    </location>
</feature>
<evidence type="ECO:0000256" key="7">
    <source>
        <dbReference type="SAM" id="Phobius"/>
    </source>
</evidence>
<feature type="transmembrane region" description="Helical" evidence="7">
    <location>
        <begin position="38"/>
        <end position="63"/>
    </location>
</feature>
<evidence type="ECO:0000256" key="4">
    <source>
        <dbReference type="ARBA" id="ARBA00022692"/>
    </source>
</evidence>
<keyword evidence="2" id="KW-0813">Transport</keyword>
<accession>A0A1I1ZDJ7</accession>
<evidence type="ECO:0000313" key="10">
    <source>
        <dbReference type="Proteomes" id="UP000199474"/>
    </source>
</evidence>
<feature type="transmembrane region" description="Helical" evidence="7">
    <location>
        <begin position="394"/>
        <end position="413"/>
    </location>
</feature>
<feature type="transmembrane region" description="Helical" evidence="7">
    <location>
        <begin position="305"/>
        <end position="324"/>
    </location>
</feature>
<dbReference type="AlphaFoldDB" id="A0A1I1ZDJ7"/>
<dbReference type="Proteomes" id="UP000199474">
    <property type="component" value="Unassembled WGS sequence"/>
</dbReference>
<dbReference type="OrthoDB" id="9775268at2"/>
<dbReference type="RefSeq" id="WP_090086806.1">
    <property type="nucleotide sequence ID" value="NZ_FOMR01000012.1"/>
</dbReference>
<dbReference type="PANTHER" id="PTHR23513">
    <property type="entry name" value="INTEGRAL MEMBRANE EFFLUX PROTEIN-RELATED"/>
    <property type="match status" value="1"/>
</dbReference>
<evidence type="ECO:0000313" key="9">
    <source>
        <dbReference type="EMBL" id="SFE29884.1"/>
    </source>
</evidence>
<evidence type="ECO:0000256" key="1">
    <source>
        <dbReference type="ARBA" id="ARBA00004651"/>
    </source>
</evidence>
<dbReference type="InterPro" id="IPR010290">
    <property type="entry name" value="TM_effector"/>
</dbReference>
<keyword evidence="5 7" id="KW-1133">Transmembrane helix</keyword>
<keyword evidence="10" id="KW-1185">Reference proteome</keyword>
<dbReference type="Pfam" id="PF05977">
    <property type="entry name" value="MFS_3"/>
    <property type="match status" value="1"/>
</dbReference>
<dbReference type="EMBL" id="FOMR01000012">
    <property type="protein sequence ID" value="SFE29884.1"/>
    <property type="molecule type" value="Genomic_DNA"/>
</dbReference>
<feature type="transmembrane region" description="Helical" evidence="7">
    <location>
        <begin position="330"/>
        <end position="356"/>
    </location>
</feature>
<protein>
    <submittedName>
        <fullName evidence="9">Na+/melibiose symporter</fullName>
    </submittedName>
</protein>
<evidence type="ECO:0000256" key="2">
    <source>
        <dbReference type="ARBA" id="ARBA00022448"/>
    </source>
</evidence>
<feature type="transmembrane region" description="Helical" evidence="7">
    <location>
        <begin position="278"/>
        <end position="298"/>
    </location>
</feature>
<dbReference type="Gene3D" id="1.20.1250.20">
    <property type="entry name" value="MFS general substrate transporter like domains"/>
    <property type="match status" value="1"/>
</dbReference>
<evidence type="ECO:0000256" key="6">
    <source>
        <dbReference type="ARBA" id="ARBA00023136"/>
    </source>
</evidence>
<comment type="subcellular location">
    <subcellularLocation>
        <location evidence="1">Cell membrane</location>
        <topology evidence="1">Multi-pass membrane protein</topology>
    </subcellularLocation>
</comment>
<feature type="transmembrane region" description="Helical" evidence="7">
    <location>
        <begin position="75"/>
        <end position="94"/>
    </location>
</feature>
<evidence type="ECO:0000256" key="5">
    <source>
        <dbReference type="ARBA" id="ARBA00022989"/>
    </source>
</evidence>
<dbReference type="PANTHER" id="PTHR23513:SF6">
    <property type="entry name" value="MAJOR FACILITATOR SUPERFAMILY ASSOCIATED DOMAIN-CONTAINING PROTEIN"/>
    <property type="match status" value="1"/>
</dbReference>
<gene>
    <name evidence="9" type="ORF">SAMN05216238_11259</name>
</gene>
<reference evidence="10" key="1">
    <citation type="submission" date="2016-10" db="EMBL/GenBank/DDBJ databases">
        <authorList>
            <person name="Varghese N."/>
            <person name="Submissions S."/>
        </authorList>
    </citation>
    <scope>NUCLEOTIDE SEQUENCE [LARGE SCALE GENOMIC DNA]</scope>
    <source>
        <strain evidence="10">DSM 22530</strain>
    </source>
</reference>
<dbReference type="InterPro" id="IPR020846">
    <property type="entry name" value="MFS_dom"/>
</dbReference>
<feature type="domain" description="Major facilitator superfamily (MFS) profile" evidence="8">
    <location>
        <begin position="241"/>
        <end position="423"/>
    </location>
</feature>
<sequence>MKNRNLLLFVTNDFVTALGNSIFTILIMWYVYDVTGLALATAIIGSFTHISRFFAGPVAGVFADRSKKPLSLLIWALRINGILVVCMIISIYSLSGNGEIWAIFILVALREITFSLENPAQTRIMPMLVPVDSVSRLIGYRSVSSNIASLLGNSISGFLIAVIGITGGLIFNSVTFFIGAFIISFVHLLTPVERQGGLSNNHEASVTKAIKEEQKEQTSPERHSFKKDLIEGFKYLWKHEYIRKVTIIASLVNITSMIMPMFVVYFNEFLDSSPQAYGIFNAALTMGSILSGLVIGKISQKFKNATIVVGGWLFLGIILLFMFVDFPIWVTYLFGLLLGIGVTLPSITLDTVQILIVPDEYRGRVHTIMQAIAVVLIPLSNLIGGLIADGLGANYVFLFAGIWQFIIVFIVFLNRNTFNTSNI</sequence>
<feature type="transmembrane region" description="Helical" evidence="7">
    <location>
        <begin position="7"/>
        <end position="32"/>
    </location>
</feature>
<organism evidence="9 10">
    <name type="scientific">Lentibacillus persicus</name>
    <dbReference type="NCBI Taxonomy" id="640948"/>
    <lineage>
        <taxon>Bacteria</taxon>
        <taxon>Bacillati</taxon>
        <taxon>Bacillota</taxon>
        <taxon>Bacilli</taxon>
        <taxon>Bacillales</taxon>
        <taxon>Bacillaceae</taxon>
        <taxon>Lentibacillus</taxon>
    </lineage>
</organism>